<sequence length="56" mass="6129">ACALQYRVTWRRRCRAAPGREENDILQASAFGGAFRMGIISKSSGMGPESTCETSF</sequence>
<dbReference type="EMBL" id="JAHIBW010000018">
    <property type="protein sequence ID" value="KAG7302384.1"/>
    <property type="molecule type" value="Genomic_DNA"/>
</dbReference>
<gene>
    <name evidence="1" type="ORF">JYU34_013901</name>
</gene>
<reference evidence="1 2" key="1">
    <citation type="submission" date="2021-06" db="EMBL/GenBank/DDBJ databases">
        <title>A haploid diamondback moth (Plutella xylostella L.) genome assembly resolves 31 chromosomes and identifies a diamide resistance mutation.</title>
        <authorList>
            <person name="Ward C.M."/>
            <person name="Perry K.D."/>
            <person name="Baker G."/>
            <person name="Powis K."/>
            <person name="Heckel D.G."/>
            <person name="Baxter S.W."/>
        </authorList>
    </citation>
    <scope>NUCLEOTIDE SEQUENCE [LARGE SCALE GENOMIC DNA]</scope>
    <source>
        <strain evidence="1 2">LV</strain>
        <tissue evidence="1">Single pupa</tissue>
    </source>
</reference>
<protein>
    <submittedName>
        <fullName evidence="1">Uncharacterized protein</fullName>
    </submittedName>
</protein>
<proteinExistence type="predicted"/>
<evidence type="ECO:0000313" key="1">
    <source>
        <dbReference type="EMBL" id="KAG7302384.1"/>
    </source>
</evidence>
<name>A0ABQ7QAX7_PLUXY</name>
<evidence type="ECO:0000313" key="2">
    <source>
        <dbReference type="Proteomes" id="UP000823941"/>
    </source>
</evidence>
<comment type="caution">
    <text evidence="1">The sequence shown here is derived from an EMBL/GenBank/DDBJ whole genome shotgun (WGS) entry which is preliminary data.</text>
</comment>
<organism evidence="1 2">
    <name type="scientific">Plutella xylostella</name>
    <name type="common">Diamondback moth</name>
    <name type="synonym">Plutella maculipennis</name>
    <dbReference type="NCBI Taxonomy" id="51655"/>
    <lineage>
        <taxon>Eukaryota</taxon>
        <taxon>Metazoa</taxon>
        <taxon>Ecdysozoa</taxon>
        <taxon>Arthropoda</taxon>
        <taxon>Hexapoda</taxon>
        <taxon>Insecta</taxon>
        <taxon>Pterygota</taxon>
        <taxon>Neoptera</taxon>
        <taxon>Endopterygota</taxon>
        <taxon>Lepidoptera</taxon>
        <taxon>Glossata</taxon>
        <taxon>Ditrysia</taxon>
        <taxon>Yponomeutoidea</taxon>
        <taxon>Plutellidae</taxon>
        <taxon>Plutella</taxon>
    </lineage>
</organism>
<keyword evidence="2" id="KW-1185">Reference proteome</keyword>
<dbReference type="Proteomes" id="UP000823941">
    <property type="component" value="Chromosome 18"/>
</dbReference>
<feature type="non-terminal residue" evidence="1">
    <location>
        <position position="56"/>
    </location>
</feature>
<accession>A0ABQ7QAX7</accession>
<feature type="non-terminal residue" evidence="1">
    <location>
        <position position="1"/>
    </location>
</feature>